<evidence type="ECO:0000313" key="5">
    <source>
        <dbReference type="Proteomes" id="UP000507222"/>
    </source>
</evidence>
<dbReference type="SMART" id="SM00240">
    <property type="entry name" value="FHA"/>
    <property type="match status" value="1"/>
</dbReference>
<dbReference type="Gene3D" id="2.60.200.20">
    <property type="match status" value="1"/>
</dbReference>
<dbReference type="SUPFAM" id="SSF49879">
    <property type="entry name" value="SMAD/FHA domain"/>
    <property type="match status" value="1"/>
</dbReference>
<dbReference type="InterPro" id="IPR008984">
    <property type="entry name" value="SMAD_FHA_dom_sf"/>
</dbReference>
<dbReference type="Proteomes" id="UP000507222">
    <property type="component" value="Unassembled WGS sequence"/>
</dbReference>
<dbReference type="AlphaFoldDB" id="A0A6J5U1B8"/>
<dbReference type="EMBL" id="CAEKDK010000002">
    <property type="protein sequence ID" value="CAB4269782.1"/>
    <property type="molecule type" value="Genomic_DNA"/>
</dbReference>
<evidence type="ECO:0000256" key="1">
    <source>
        <dbReference type="SAM" id="Coils"/>
    </source>
</evidence>
<dbReference type="PANTHER" id="PTHR47458">
    <property type="entry name" value="SMAD/FHA DOMAIN-CONTAINING PROTEIN"/>
    <property type="match status" value="1"/>
</dbReference>
<reference evidence="4 5" key="1">
    <citation type="submission" date="2020-05" db="EMBL/GenBank/DDBJ databases">
        <authorList>
            <person name="Campoy J."/>
            <person name="Schneeberger K."/>
            <person name="Spophaly S."/>
        </authorList>
    </citation>
    <scope>NUCLEOTIDE SEQUENCE [LARGE SCALE GENOMIC DNA]</scope>
    <source>
        <strain evidence="4">PruArmRojPasFocal</strain>
    </source>
</reference>
<feature type="domain" description="FHA" evidence="3">
    <location>
        <begin position="83"/>
        <end position="140"/>
    </location>
</feature>
<gene>
    <name evidence="4" type="ORF">CURHAP_LOCUS15574</name>
</gene>
<keyword evidence="1" id="KW-0175">Coiled coil</keyword>
<name>A0A6J5U1B8_PRUAR</name>
<feature type="coiled-coil region" evidence="1">
    <location>
        <begin position="299"/>
        <end position="394"/>
    </location>
</feature>
<feature type="compositionally biased region" description="Polar residues" evidence="2">
    <location>
        <begin position="810"/>
        <end position="821"/>
    </location>
</feature>
<proteinExistence type="predicted"/>
<organism evidence="4 5">
    <name type="scientific">Prunus armeniaca</name>
    <name type="common">Apricot</name>
    <name type="synonym">Armeniaca vulgaris</name>
    <dbReference type="NCBI Taxonomy" id="36596"/>
    <lineage>
        <taxon>Eukaryota</taxon>
        <taxon>Viridiplantae</taxon>
        <taxon>Streptophyta</taxon>
        <taxon>Embryophyta</taxon>
        <taxon>Tracheophyta</taxon>
        <taxon>Spermatophyta</taxon>
        <taxon>Magnoliopsida</taxon>
        <taxon>eudicotyledons</taxon>
        <taxon>Gunneridae</taxon>
        <taxon>Pentapetalae</taxon>
        <taxon>rosids</taxon>
        <taxon>fabids</taxon>
        <taxon>Rosales</taxon>
        <taxon>Rosaceae</taxon>
        <taxon>Amygdaloideae</taxon>
        <taxon>Amygdaleae</taxon>
        <taxon>Prunus</taxon>
    </lineage>
</organism>
<accession>A0A6J5U1B8</accession>
<dbReference type="PROSITE" id="PS50006">
    <property type="entry name" value="FHA_DOMAIN"/>
    <property type="match status" value="1"/>
</dbReference>
<dbReference type="Pfam" id="PF00498">
    <property type="entry name" value="FHA"/>
    <property type="match status" value="1"/>
</dbReference>
<feature type="compositionally biased region" description="Basic and acidic residues" evidence="2">
    <location>
        <begin position="787"/>
        <end position="798"/>
    </location>
</feature>
<dbReference type="PANTHER" id="PTHR47458:SF1">
    <property type="entry name" value="SMAD_FHA DOMAIN-CONTAINING PROTEIN"/>
    <property type="match status" value="1"/>
</dbReference>
<protein>
    <recommendedName>
        <fullName evidence="3">FHA domain-containing protein</fullName>
    </recommendedName>
</protein>
<evidence type="ECO:0000256" key="2">
    <source>
        <dbReference type="SAM" id="MobiDB-lite"/>
    </source>
</evidence>
<dbReference type="InterPro" id="IPR000253">
    <property type="entry name" value="FHA_dom"/>
</dbReference>
<feature type="region of interest" description="Disordered" evidence="2">
    <location>
        <begin position="781"/>
        <end position="831"/>
    </location>
</feature>
<evidence type="ECO:0000259" key="3">
    <source>
        <dbReference type="PROSITE" id="PS50006"/>
    </source>
</evidence>
<evidence type="ECO:0000313" key="4">
    <source>
        <dbReference type="EMBL" id="CAB4269782.1"/>
    </source>
</evidence>
<sequence>MSAVGESDVPSNPTPTKPNGAVSTTPPQATQCTRQFMTSVASKIASQPLQNYDPGVWGVLTAISDQARKRSQGINILLTADEHYIGRTVADVRFQIESTAVSARHCKIYRKMVANGDTKHPSVFLKDMSTNGTYLNWKKLTKGGLEAEVRHGDIISPSAPPQHDVAFAFVYREVLVSNTSTDGAFAKRKAEDFVSDTKRLKGIGIGAPEGPISLDDFRSLQRSNTELRKQLETQVVTIDTLRNENRLAVERHENEKKELKESVARPYLDQLSELHHTLEIKQKDLVEASRISAETKHAIEDLNERLSAAMQSCSEANEIVNSQKASIAELKAQLDEERNQRREEREKAAADLKAAVQKAQLEAEEEIKRFSDAATRRQREQQEVINKLQESERETCLLVETLRTKLEDTRQKLVISDYKVRQLETQLSEEQSTSESRKIRVEELEHEMRGLRKELESEKQAAREEAWAKVSALELEINAAMRDLDLRDGDLKLPEKELCLDPPSFRIVQIFVLLTFGQFFLNNTNGGQSSIRVFLVGGETQLRAFYSTTEEISVLFAKQQEQLKSMQRTLEDEENYDNTSVDIDLNVTVGDISGTEGRGNEAIRYHNNIPGKAGSATTLQRSDRNQVVTSSDEVSVTEKHDCDIRSQEGQHTEEVEFTSADHGVKGGFGSEIDGVGTAPIMEGDGIETEHVPETESPGINGEQNIDLNKIVTFDGDTMQLDDEANIQENDEQVPMICQERHSQSNSPCETLKDMGDTEGCGAIRTADLIASEVIGSWACSTAPSLRGDNESQRSRDNNEEGAAGPHDSTDQVAESQSNPSSDAAARRQNRERHALSEMIGIVAPDLKGQFGGIVDDSDDHGREKRVLHPTQIPRVVRTMKKITELMLKVDQCRIQRLRVVIRLPKIKNWVMQWMKMNKIQKILLDNRRVMNALTTLILI</sequence>
<feature type="region of interest" description="Disordered" evidence="2">
    <location>
        <begin position="1"/>
        <end position="28"/>
    </location>
</feature>
<feature type="coiled-coil region" evidence="1">
    <location>
        <begin position="224"/>
        <end position="262"/>
    </location>
</feature>
<feature type="coiled-coil region" evidence="1">
    <location>
        <begin position="434"/>
        <end position="465"/>
    </location>
</feature>